<evidence type="ECO:0000256" key="1">
    <source>
        <dbReference type="SAM" id="MobiDB-lite"/>
    </source>
</evidence>
<feature type="domain" description="DUF4627" evidence="2">
    <location>
        <begin position="19"/>
        <end position="205"/>
    </location>
</feature>
<dbReference type="KEGG" id="copr:Cop2CBH44_21650"/>
<sequence>MSLLVTSLGASAQFNWLSNGDFEASDKTLERFTSAATPAKGDWAIYGQNGTDAFTGVLKHEDDTYKNVAEITGSGSVSWYKAYLMQNVQYPLKAEKFQLVFDAKNVSGNTNISAWIYLGGGNTYALKTDFDDKGGTSTASGARYDFTGTSEWQTFTADFDFTYQCNNINAPKSVADWAKTATTTSDLADARVVFGTNAKTGAFLIDNVRLIPVNPETTPDGEDPDPEPDPTPTVPEDPEFPAYVEVTDEGDFLKDGDFELDVDEIQNWRTLDKGKFLGDIGHWYFYNEDKDGVDPYASSAKIQDSGDSHGKVAALVNKSPISSWWGHNLIQRIGVKLQPMTYRLSFYVRSNSGAKGKLNIALKEKDAEKCTGYALLDGFVPADHPKSSGTTPDFTATTDWQLMEYVFDLSKMATTIWSPTSGTTTEEEANESIANYIQEVTNEELWKNAYLIMWNETANSTLEIDNVIFEPIDTYTEIQNPGFESNTLLPIMVAAEPAPGARSGQWVVVNKRGGEMNLSIDEEDAFEGKRSMKLETVKAASYPRMDQYMAMDIYEVPEGNYTFDFAAKASQEGAPIRVDVYVYTDSETFMAVTGENGDVYEPDTNTGHGLKVFNATTEWTEYSQPVKIEENMLVRLIIRPNIKGTNNTGLPDDYTLPVSHWFDNFALNEAVPSSIEANTVNNNVRVYALNGSIQISTSENTNVNIYNMNGALVDQLNNINGTMARTVAPGFYTVKAVSPNHVQTFKVLVK</sequence>
<dbReference type="NCBIfam" id="TIGR04183">
    <property type="entry name" value="Por_Secre_tail"/>
    <property type="match status" value="1"/>
</dbReference>
<protein>
    <recommendedName>
        <fullName evidence="2">DUF4627 domain-containing protein</fullName>
    </recommendedName>
</protein>
<dbReference type="Pfam" id="PF15425">
    <property type="entry name" value="DUF4627"/>
    <property type="match status" value="1"/>
</dbReference>
<evidence type="ECO:0000259" key="2">
    <source>
        <dbReference type="Pfam" id="PF15425"/>
    </source>
</evidence>
<keyword evidence="4" id="KW-1185">Reference proteome</keyword>
<dbReference type="Proteomes" id="UP000594042">
    <property type="component" value="Chromosome"/>
</dbReference>
<dbReference type="InterPro" id="IPR027959">
    <property type="entry name" value="DUF4627"/>
</dbReference>
<feature type="compositionally biased region" description="Acidic residues" evidence="1">
    <location>
        <begin position="219"/>
        <end position="228"/>
    </location>
</feature>
<evidence type="ECO:0000313" key="3">
    <source>
        <dbReference type="EMBL" id="BCI63812.1"/>
    </source>
</evidence>
<dbReference type="InterPro" id="IPR026444">
    <property type="entry name" value="Secre_tail"/>
</dbReference>
<feature type="region of interest" description="Disordered" evidence="1">
    <location>
        <begin position="212"/>
        <end position="239"/>
    </location>
</feature>
<accession>A0A7G1HYA1</accession>
<dbReference type="Gene3D" id="2.60.120.260">
    <property type="entry name" value="Galactose-binding domain-like"/>
    <property type="match status" value="3"/>
</dbReference>
<dbReference type="AlphaFoldDB" id="A0A7G1HYA1"/>
<dbReference type="EMBL" id="AP023322">
    <property type="protein sequence ID" value="BCI63812.1"/>
    <property type="molecule type" value="Genomic_DNA"/>
</dbReference>
<evidence type="ECO:0000313" key="4">
    <source>
        <dbReference type="Proteomes" id="UP000594042"/>
    </source>
</evidence>
<organism evidence="3 4">
    <name type="scientific">Coprobacter secundus subsp. similis</name>
    <dbReference type="NCBI Taxonomy" id="2751153"/>
    <lineage>
        <taxon>Bacteria</taxon>
        <taxon>Pseudomonadati</taxon>
        <taxon>Bacteroidota</taxon>
        <taxon>Bacteroidia</taxon>
        <taxon>Bacteroidales</taxon>
        <taxon>Barnesiellaceae</taxon>
        <taxon>Coprobacter</taxon>
    </lineage>
</organism>
<gene>
    <name evidence="3" type="ORF">Cop2CBH44_21650</name>
</gene>
<reference evidence="4" key="1">
    <citation type="submission" date="2020-07" db="EMBL/GenBank/DDBJ databases">
        <title>Complete genome sequencing of Coprobacter sp. strain 2CBH44.</title>
        <authorList>
            <person name="Sakamoto M."/>
            <person name="Murakami T."/>
            <person name="Mori H."/>
        </authorList>
    </citation>
    <scope>NUCLEOTIDE SEQUENCE [LARGE SCALE GENOMIC DNA]</scope>
    <source>
        <strain evidence="4">2CBH44</strain>
    </source>
</reference>
<name>A0A7G1HYA1_9BACT</name>
<proteinExistence type="predicted"/>